<dbReference type="Proteomes" id="UP001412239">
    <property type="component" value="Unassembled WGS sequence"/>
</dbReference>
<gene>
    <name evidence="1" type="ORF">GSTUAT00004487001</name>
</gene>
<reference evidence="1" key="1">
    <citation type="submission" date="2015-10" db="EMBL/GenBank/DDBJ databases">
        <authorList>
            <person name="Regsiter A."/>
            <person name="william w."/>
        </authorList>
    </citation>
    <scope>NUCLEOTIDE SEQUENCE</scope>
    <source>
        <strain evidence="1">Montdore</strain>
    </source>
</reference>
<dbReference type="EMBL" id="LN891022">
    <property type="protein sequence ID" value="CUS11385.1"/>
    <property type="molecule type" value="Genomic_DNA"/>
</dbReference>
<name>A0A292PXG2_9PEZI</name>
<protein>
    <submittedName>
        <fullName evidence="1">Uncharacterized protein</fullName>
    </submittedName>
</protein>
<proteinExistence type="predicted"/>
<sequence length="145" mass="15961">MLLFICPPSRLCFGFTRQQGIIANHKSASTLATNGTTAVANQPEANETKPAEPKAEKTIADGILTLKESLLDMFVSVVVLKYTYTDERPEERMQGDVKSEIAAREARIKLDGVALESEMLVGLVLMEKRLAKEVITHQGETEAKK</sequence>
<dbReference type="AlphaFoldDB" id="A0A292PXG2"/>
<evidence type="ECO:0000313" key="1">
    <source>
        <dbReference type="EMBL" id="CUS11385.1"/>
    </source>
</evidence>
<accession>A0A292PXG2</accession>
<organism evidence="1 2">
    <name type="scientific">Tuber aestivum</name>
    <name type="common">summer truffle</name>
    <dbReference type="NCBI Taxonomy" id="59557"/>
    <lineage>
        <taxon>Eukaryota</taxon>
        <taxon>Fungi</taxon>
        <taxon>Dikarya</taxon>
        <taxon>Ascomycota</taxon>
        <taxon>Pezizomycotina</taxon>
        <taxon>Pezizomycetes</taxon>
        <taxon>Pezizales</taxon>
        <taxon>Tuberaceae</taxon>
        <taxon>Tuber</taxon>
    </lineage>
</organism>
<keyword evidence="2" id="KW-1185">Reference proteome</keyword>
<evidence type="ECO:0000313" key="2">
    <source>
        <dbReference type="Proteomes" id="UP001412239"/>
    </source>
</evidence>